<accession>A0A7X8MVP9</accession>
<protein>
    <submittedName>
        <fullName evidence="3">N-acetyltransferase</fullName>
    </submittedName>
</protein>
<comment type="caution">
    <text evidence="3">The sequence shown here is derived from an EMBL/GenBank/DDBJ whole genome shotgun (WGS) entry which is preliminary data.</text>
</comment>
<dbReference type="InterPro" id="IPR016181">
    <property type="entry name" value="Acyl_CoA_acyltransferase"/>
</dbReference>
<dbReference type="SUPFAM" id="SSF55729">
    <property type="entry name" value="Acyl-CoA N-acyltransferases (Nat)"/>
    <property type="match status" value="1"/>
</dbReference>
<dbReference type="PANTHER" id="PTHR31435:SF9">
    <property type="entry name" value="PROTEIN NATD1"/>
    <property type="match status" value="1"/>
</dbReference>
<feature type="domain" description="N-acetyltransferase" evidence="1">
    <location>
        <begin position="1"/>
        <end position="95"/>
    </location>
</feature>
<evidence type="ECO:0000313" key="3">
    <source>
        <dbReference type="EMBL" id="NLP39290.1"/>
    </source>
</evidence>
<name>A0A7X8MVP9_9CORY</name>
<dbReference type="GO" id="GO:0016747">
    <property type="term" value="F:acyltransferase activity, transferring groups other than amino-acyl groups"/>
    <property type="evidence" value="ECO:0007669"/>
    <property type="project" value="InterPro"/>
</dbReference>
<dbReference type="PROSITE" id="PS51186">
    <property type="entry name" value="GNAT"/>
    <property type="match status" value="1"/>
</dbReference>
<dbReference type="Gene3D" id="3.40.630.30">
    <property type="match status" value="1"/>
</dbReference>
<keyword evidence="3" id="KW-0808">Transferase</keyword>
<dbReference type="PROSITE" id="PS51729">
    <property type="entry name" value="GNAT_YJDJ"/>
    <property type="match status" value="1"/>
</dbReference>
<dbReference type="Pfam" id="PF14542">
    <property type="entry name" value="Acetyltransf_CG"/>
    <property type="match status" value="1"/>
</dbReference>
<evidence type="ECO:0000313" key="4">
    <source>
        <dbReference type="Proteomes" id="UP000568696"/>
    </source>
</evidence>
<gene>
    <name evidence="3" type="ORF">GX356_06175</name>
</gene>
<reference evidence="3 4" key="1">
    <citation type="journal article" date="2020" name="Biotechnol. Biofuels">
        <title>New insights from the biogas microbiome by comprehensive genome-resolved metagenomics of nearly 1600 species originating from multiple anaerobic digesters.</title>
        <authorList>
            <person name="Campanaro S."/>
            <person name="Treu L."/>
            <person name="Rodriguez-R L.M."/>
            <person name="Kovalovszki A."/>
            <person name="Ziels R.M."/>
            <person name="Maus I."/>
            <person name="Zhu X."/>
            <person name="Kougias P.G."/>
            <person name="Basile A."/>
            <person name="Luo G."/>
            <person name="Schluter A."/>
            <person name="Konstantinidis K.T."/>
            <person name="Angelidaki I."/>
        </authorList>
    </citation>
    <scope>NUCLEOTIDE SEQUENCE [LARGE SCALE GENOMIC DNA]</scope>
    <source>
        <strain evidence="3">AS23ysBPME_344</strain>
    </source>
</reference>
<dbReference type="EMBL" id="JAAYSN010000159">
    <property type="protein sequence ID" value="NLP39290.1"/>
    <property type="molecule type" value="Genomic_DNA"/>
</dbReference>
<proteinExistence type="predicted"/>
<dbReference type="InterPro" id="IPR045057">
    <property type="entry name" value="Gcn5-rel_NAT"/>
</dbReference>
<dbReference type="InterPro" id="IPR000182">
    <property type="entry name" value="GNAT_dom"/>
</dbReference>
<dbReference type="Proteomes" id="UP000568696">
    <property type="component" value="Unassembled WGS sequence"/>
</dbReference>
<dbReference type="AlphaFoldDB" id="A0A7X8MVP9"/>
<evidence type="ECO:0000259" key="1">
    <source>
        <dbReference type="PROSITE" id="PS51186"/>
    </source>
</evidence>
<dbReference type="CDD" id="cd04301">
    <property type="entry name" value="NAT_SF"/>
    <property type="match status" value="1"/>
</dbReference>
<sequence>MTTNHSIEHNEAKQRFVISVDGREVGYASYAHLKDGVLDFNHTVVDQAYRGQNLSTPLIKEGLDWAREQGARVVPSCSAVENFIDKHPDYSDLRA</sequence>
<dbReference type="PANTHER" id="PTHR31435">
    <property type="entry name" value="PROTEIN NATD1"/>
    <property type="match status" value="1"/>
</dbReference>
<feature type="domain" description="N-acetyltransferase" evidence="2">
    <location>
        <begin position="8"/>
        <end position="95"/>
    </location>
</feature>
<evidence type="ECO:0000259" key="2">
    <source>
        <dbReference type="PROSITE" id="PS51729"/>
    </source>
</evidence>
<dbReference type="InterPro" id="IPR031165">
    <property type="entry name" value="GNAT_YJDJ"/>
</dbReference>
<organism evidence="3 4">
    <name type="scientific">Corynebacterium pollutisoli</name>
    <dbReference type="NCBI Taxonomy" id="1610489"/>
    <lineage>
        <taxon>Bacteria</taxon>
        <taxon>Bacillati</taxon>
        <taxon>Actinomycetota</taxon>
        <taxon>Actinomycetes</taxon>
        <taxon>Mycobacteriales</taxon>
        <taxon>Corynebacteriaceae</taxon>
        <taxon>Corynebacterium</taxon>
    </lineage>
</organism>